<protein>
    <recommendedName>
        <fullName evidence="5">Translation initiation factor IF-2</fullName>
    </recommendedName>
</protein>
<sequence length="175" mass="17698">MAEHDEHDPRESATPAGEPSAPRPEPPAEPAGGGQAPPPPAAPAPGAPPPQGGAQTEFLESGRTPPPYAEGPPNGPSRWRRWSSNGSVRAGALTLVAGLIGGLVGGGIVAAFNHDHGPDRPSQVRRFGPGEMGRGFGPGMRGWAPPNGGWGQNHRMPQPNQPGTPAPAPSPTSSG</sequence>
<reference evidence="3 4" key="1">
    <citation type="submission" date="2024-09" db="EMBL/GenBank/DDBJ databases">
        <authorList>
            <person name="Sun Q."/>
            <person name="Mori K."/>
        </authorList>
    </citation>
    <scope>NUCLEOTIDE SEQUENCE [LARGE SCALE GENOMIC DNA]</scope>
    <source>
        <strain evidence="3 4">TBRC 0563</strain>
    </source>
</reference>
<evidence type="ECO:0000256" key="1">
    <source>
        <dbReference type="SAM" id="MobiDB-lite"/>
    </source>
</evidence>
<organism evidence="3 4">
    <name type="scientific">Actinoallomurus acaciae</name>
    <dbReference type="NCBI Taxonomy" id="502577"/>
    <lineage>
        <taxon>Bacteria</taxon>
        <taxon>Bacillati</taxon>
        <taxon>Actinomycetota</taxon>
        <taxon>Actinomycetes</taxon>
        <taxon>Streptosporangiales</taxon>
        <taxon>Thermomonosporaceae</taxon>
        <taxon>Actinoallomurus</taxon>
    </lineage>
</organism>
<comment type="caution">
    <text evidence="3">The sequence shown here is derived from an EMBL/GenBank/DDBJ whole genome shotgun (WGS) entry which is preliminary data.</text>
</comment>
<evidence type="ECO:0000313" key="4">
    <source>
        <dbReference type="Proteomes" id="UP001589627"/>
    </source>
</evidence>
<gene>
    <name evidence="3" type="ORF">ACFFNX_15090</name>
</gene>
<feature type="compositionally biased region" description="Pro residues" evidence="1">
    <location>
        <begin position="159"/>
        <end position="175"/>
    </location>
</feature>
<name>A0ABV5YEQ5_9ACTN</name>
<accession>A0ABV5YEQ5</accession>
<evidence type="ECO:0000256" key="2">
    <source>
        <dbReference type="SAM" id="Phobius"/>
    </source>
</evidence>
<dbReference type="Proteomes" id="UP001589627">
    <property type="component" value="Unassembled WGS sequence"/>
</dbReference>
<keyword evidence="2" id="KW-0472">Membrane</keyword>
<feature type="compositionally biased region" description="Basic and acidic residues" evidence="1">
    <location>
        <begin position="1"/>
        <end position="11"/>
    </location>
</feature>
<feature type="compositionally biased region" description="Pro residues" evidence="1">
    <location>
        <begin position="64"/>
        <end position="75"/>
    </location>
</feature>
<feature type="region of interest" description="Disordered" evidence="1">
    <location>
        <begin position="115"/>
        <end position="175"/>
    </location>
</feature>
<keyword evidence="2" id="KW-1133">Transmembrane helix</keyword>
<evidence type="ECO:0008006" key="5">
    <source>
        <dbReference type="Google" id="ProtNLM"/>
    </source>
</evidence>
<dbReference type="RefSeq" id="WP_378201308.1">
    <property type="nucleotide sequence ID" value="NZ_JBHLZP010000092.1"/>
</dbReference>
<feature type="region of interest" description="Disordered" evidence="1">
    <location>
        <begin position="1"/>
        <end position="83"/>
    </location>
</feature>
<keyword evidence="2" id="KW-0812">Transmembrane</keyword>
<feature type="compositionally biased region" description="Gly residues" evidence="1">
    <location>
        <begin position="130"/>
        <end position="140"/>
    </location>
</feature>
<feature type="transmembrane region" description="Helical" evidence="2">
    <location>
        <begin position="90"/>
        <end position="112"/>
    </location>
</feature>
<keyword evidence="4" id="KW-1185">Reference proteome</keyword>
<dbReference type="EMBL" id="JBHLZP010000092">
    <property type="protein sequence ID" value="MFB9833517.1"/>
    <property type="molecule type" value="Genomic_DNA"/>
</dbReference>
<proteinExistence type="predicted"/>
<feature type="compositionally biased region" description="Pro residues" evidence="1">
    <location>
        <begin position="36"/>
        <end position="51"/>
    </location>
</feature>
<evidence type="ECO:0000313" key="3">
    <source>
        <dbReference type="EMBL" id="MFB9833517.1"/>
    </source>
</evidence>